<evidence type="ECO:0008006" key="4">
    <source>
        <dbReference type="Google" id="ProtNLM"/>
    </source>
</evidence>
<organism evidence="2 3">
    <name type="scientific">Denitromonas halophila</name>
    <dbReference type="NCBI Taxonomy" id="1629404"/>
    <lineage>
        <taxon>Bacteria</taxon>
        <taxon>Pseudomonadati</taxon>
        <taxon>Pseudomonadota</taxon>
        <taxon>Betaproteobacteria</taxon>
        <taxon>Rhodocyclales</taxon>
        <taxon>Zoogloeaceae</taxon>
        <taxon>Denitromonas</taxon>
    </lineage>
</organism>
<reference evidence="2 3" key="1">
    <citation type="submission" date="2019-07" db="EMBL/GenBank/DDBJ databases">
        <title>The pathways for chlorine oxyanion respiration interact through the shared metabolite chlorate.</title>
        <authorList>
            <person name="Barnum T.P."/>
            <person name="Cheng Y."/>
            <person name="Hill K.A."/>
            <person name="Lucas L.N."/>
            <person name="Carlson H.K."/>
            <person name="Coates J.D."/>
        </authorList>
    </citation>
    <scope>NUCLEOTIDE SEQUENCE [LARGE SCALE GENOMIC DNA]</scope>
    <source>
        <strain evidence="2 3">SFB-3</strain>
    </source>
</reference>
<evidence type="ECO:0000313" key="2">
    <source>
        <dbReference type="EMBL" id="TVO53829.1"/>
    </source>
</evidence>
<keyword evidence="1" id="KW-0472">Membrane</keyword>
<evidence type="ECO:0000256" key="1">
    <source>
        <dbReference type="SAM" id="Phobius"/>
    </source>
</evidence>
<dbReference type="EMBL" id="VMNK01000014">
    <property type="protein sequence ID" value="TVO53829.1"/>
    <property type="molecule type" value="Genomic_DNA"/>
</dbReference>
<name>A0A557QLR0_9RHOO</name>
<sequence>MYAKAIAARSAIAEPGEQVAPKPPLKGADLWECVDCAGLVSHKAVACPHCGRPFGRGVHPVSVVDVGMPFVSMVVFLIKWALAAIPAALIIGVLYGAVLMLVGSVFR</sequence>
<keyword evidence="3" id="KW-1185">Reference proteome</keyword>
<keyword evidence="1" id="KW-1133">Transmembrane helix</keyword>
<protein>
    <recommendedName>
        <fullName evidence="4">Zinc ribbon domain-containing protein</fullName>
    </recommendedName>
</protein>
<dbReference type="Proteomes" id="UP000319502">
    <property type="component" value="Unassembled WGS sequence"/>
</dbReference>
<comment type="caution">
    <text evidence="2">The sequence shown here is derived from an EMBL/GenBank/DDBJ whole genome shotgun (WGS) entry which is preliminary data.</text>
</comment>
<proteinExistence type="predicted"/>
<keyword evidence="1" id="KW-0812">Transmembrane</keyword>
<feature type="transmembrane region" description="Helical" evidence="1">
    <location>
        <begin position="84"/>
        <end position="106"/>
    </location>
</feature>
<gene>
    <name evidence="2" type="ORF">FHP91_13610</name>
</gene>
<dbReference type="RefSeq" id="WP_144310119.1">
    <property type="nucleotide sequence ID" value="NZ_VMNK01000014.1"/>
</dbReference>
<accession>A0A557QLR0</accession>
<dbReference type="AlphaFoldDB" id="A0A557QLR0"/>
<evidence type="ECO:0000313" key="3">
    <source>
        <dbReference type="Proteomes" id="UP000319502"/>
    </source>
</evidence>
<dbReference type="OrthoDB" id="9801717at2"/>